<accession>A0A450VD67</accession>
<dbReference type="EMBL" id="CAADFG010000101">
    <property type="protein sequence ID" value="VFJ96256.1"/>
    <property type="molecule type" value="Genomic_DNA"/>
</dbReference>
<protein>
    <submittedName>
        <fullName evidence="4">Uncharacterized protein</fullName>
    </submittedName>
</protein>
<evidence type="ECO:0000256" key="1">
    <source>
        <dbReference type="SAM" id="MobiDB-lite"/>
    </source>
</evidence>
<organism evidence="4">
    <name type="scientific">Candidatus Kentrum eta</name>
    <dbReference type="NCBI Taxonomy" id="2126337"/>
    <lineage>
        <taxon>Bacteria</taxon>
        <taxon>Pseudomonadati</taxon>
        <taxon>Pseudomonadota</taxon>
        <taxon>Gammaproteobacteria</taxon>
        <taxon>Candidatus Kentrum</taxon>
    </lineage>
</organism>
<gene>
    <name evidence="2" type="ORF">BECKH772A_GA0070896_101019</name>
    <name evidence="3" type="ORF">BECKH772B_GA0070898_101036</name>
    <name evidence="4" type="ORF">BECKH772C_GA0070978_101026</name>
</gene>
<name>A0A450VD67_9GAMM</name>
<feature type="region of interest" description="Disordered" evidence="1">
    <location>
        <begin position="1"/>
        <end position="37"/>
    </location>
</feature>
<evidence type="ECO:0000313" key="4">
    <source>
        <dbReference type="EMBL" id="VFK02772.1"/>
    </source>
</evidence>
<evidence type="ECO:0000313" key="3">
    <source>
        <dbReference type="EMBL" id="VFJ97038.1"/>
    </source>
</evidence>
<proteinExistence type="predicted"/>
<dbReference type="EMBL" id="CAADFJ010000102">
    <property type="protein sequence ID" value="VFK02772.1"/>
    <property type="molecule type" value="Genomic_DNA"/>
</dbReference>
<dbReference type="AlphaFoldDB" id="A0A450VD67"/>
<dbReference type="EMBL" id="CAADFI010000103">
    <property type="protein sequence ID" value="VFJ97038.1"/>
    <property type="molecule type" value="Genomic_DNA"/>
</dbReference>
<reference evidence="4" key="1">
    <citation type="submission" date="2019-02" db="EMBL/GenBank/DDBJ databases">
        <authorList>
            <person name="Gruber-Vodicka R. H."/>
            <person name="Seah K. B. B."/>
        </authorList>
    </citation>
    <scope>NUCLEOTIDE SEQUENCE</scope>
    <source>
        <strain evidence="4">BECK_SA2B12</strain>
        <strain evidence="2">BECK_SA2B15</strain>
        <strain evidence="3">BECK_SA2B20</strain>
    </source>
</reference>
<evidence type="ECO:0000313" key="2">
    <source>
        <dbReference type="EMBL" id="VFJ96256.1"/>
    </source>
</evidence>
<sequence length="108" mass="12073">MDKRGTRAQRLNAQPEKIGRMRPDGLIHPQPDTTGTKKVHENSLGHFVQSSGDIEITRPQITRTPSVRVICAQALEKPRAIGVNLSRWRSDNLTNAGGYFPTHFSKLD</sequence>